<proteinExistence type="predicted"/>
<dbReference type="InterPro" id="IPR002878">
    <property type="entry name" value="ChsH2_C"/>
</dbReference>
<feature type="domain" description="ChsH2 rubredoxin-like zinc ribbon" evidence="2">
    <location>
        <begin position="16"/>
        <end position="41"/>
    </location>
</feature>
<keyword evidence="4" id="KW-1185">Reference proteome</keyword>
<dbReference type="SUPFAM" id="SSF50249">
    <property type="entry name" value="Nucleic acid-binding proteins"/>
    <property type="match status" value="1"/>
</dbReference>
<dbReference type="Pfam" id="PF01796">
    <property type="entry name" value="OB_ChsH2_C"/>
    <property type="match status" value="1"/>
</dbReference>
<dbReference type="OrthoDB" id="4714412at2"/>
<name>A0A5S9PMX0_MYCVN</name>
<dbReference type="EMBL" id="CACSIP010000010">
    <property type="protein sequence ID" value="CAA0105808.1"/>
    <property type="molecule type" value="Genomic_DNA"/>
</dbReference>
<evidence type="ECO:0000259" key="2">
    <source>
        <dbReference type="Pfam" id="PF12172"/>
    </source>
</evidence>
<evidence type="ECO:0000313" key="4">
    <source>
        <dbReference type="Proteomes" id="UP000430146"/>
    </source>
</evidence>
<dbReference type="Proteomes" id="UP000430146">
    <property type="component" value="Unassembled WGS sequence"/>
</dbReference>
<dbReference type="PANTHER" id="PTHR34075">
    <property type="entry name" value="BLR3430 PROTEIN"/>
    <property type="match status" value="1"/>
</dbReference>
<dbReference type="Pfam" id="PF12172">
    <property type="entry name" value="zf-ChsH2"/>
    <property type="match status" value="1"/>
</dbReference>
<dbReference type="RefSeq" id="WP_159229857.1">
    <property type="nucleotide sequence ID" value="NZ_CACSIP010000010.1"/>
</dbReference>
<gene>
    <name evidence="3" type="ORF">AELLOGFF_03596</name>
</gene>
<dbReference type="InterPro" id="IPR012340">
    <property type="entry name" value="NA-bd_OB-fold"/>
</dbReference>
<dbReference type="AlphaFoldDB" id="A0A5S9PMX0"/>
<dbReference type="Gene3D" id="6.10.30.10">
    <property type="match status" value="1"/>
</dbReference>
<feature type="domain" description="ChsH2 C-terminal OB-fold" evidence="1">
    <location>
        <begin position="49"/>
        <end position="111"/>
    </location>
</feature>
<sequence length="128" mass="13894">MAYLSPELFATTDPLRLAGSRCLNCGHVHFPPGEQCPNCAEGESRRFALPEHGVVWTWTVQRFAPKAPYVVADEGFMPFAVGYVDLDCVLVESVLLGPLDKLSIGTPVRLVSCQLGGSDDMQSYAFSA</sequence>
<evidence type="ECO:0000259" key="1">
    <source>
        <dbReference type="Pfam" id="PF01796"/>
    </source>
</evidence>
<reference evidence="3 4" key="1">
    <citation type="submission" date="2019-11" db="EMBL/GenBank/DDBJ databases">
        <authorList>
            <person name="Holert J."/>
        </authorList>
    </citation>
    <scope>NUCLEOTIDE SEQUENCE [LARGE SCALE GENOMIC DNA]</scope>
    <source>
        <strain evidence="3">BC8_1</strain>
    </source>
</reference>
<accession>A0A5S9PMX0</accession>
<evidence type="ECO:0000313" key="3">
    <source>
        <dbReference type="EMBL" id="CAA0105808.1"/>
    </source>
</evidence>
<protein>
    <recommendedName>
        <fullName evidence="5">DUF35 domain-containing protein</fullName>
    </recommendedName>
</protein>
<organism evidence="3 4">
    <name type="scientific">Mycolicibacterium vanbaalenii</name>
    <name type="common">Mycobacterium vanbaalenii</name>
    <dbReference type="NCBI Taxonomy" id="110539"/>
    <lineage>
        <taxon>Bacteria</taxon>
        <taxon>Bacillati</taxon>
        <taxon>Actinomycetota</taxon>
        <taxon>Actinomycetes</taxon>
        <taxon>Mycobacteriales</taxon>
        <taxon>Mycobacteriaceae</taxon>
        <taxon>Mycolicibacterium</taxon>
    </lineage>
</organism>
<dbReference type="InterPro" id="IPR052513">
    <property type="entry name" value="Thioester_dehydratase-like"/>
</dbReference>
<evidence type="ECO:0008006" key="5">
    <source>
        <dbReference type="Google" id="ProtNLM"/>
    </source>
</evidence>
<dbReference type="InterPro" id="IPR022002">
    <property type="entry name" value="ChsH2_Znr"/>
</dbReference>
<dbReference type="PANTHER" id="PTHR34075:SF5">
    <property type="entry name" value="BLR3430 PROTEIN"/>
    <property type="match status" value="1"/>
</dbReference>